<sequence>MSSASGIRKRHHEKSEVCLTRPSYRNGRHPKAVKVYTVGHESIYLLVRRLSSVPGSYEGLINKMKTFGDVLDHKILTDYPKDASETFTDVALVKFKKLVSARIAKKRMDDLNYMGESLHCCYAPEFETVEECREKLETRRMAVLKKLNEEKLSCSDVVVSSDIRVGSDYLRNSRNDDIKGMDGSHGNHNVTDASSEQLTSNSFLHYPHISQQPQPQQHHQLYQQQLQQQLQFQQQIQQQFQQQIQHQQPHPQSQLSYFHPQFDPVPFLSSPYQHHQELHPQSFHQQ</sequence>
<name>T1FTN6_HELRO</name>
<feature type="region of interest" description="Disordered" evidence="1">
    <location>
        <begin position="266"/>
        <end position="286"/>
    </location>
</feature>
<evidence type="ECO:0008006" key="5">
    <source>
        <dbReference type="Google" id="ProtNLM"/>
    </source>
</evidence>
<dbReference type="GO" id="GO:0005654">
    <property type="term" value="C:nucleoplasm"/>
    <property type="evidence" value="ECO:0000318"/>
    <property type="project" value="GO_Central"/>
</dbReference>
<dbReference type="InterPro" id="IPR039599">
    <property type="entry name" value="RBM48"/>
</dbReference>
<dbReference type="RefSeq" id="XP_009020155.1">
    <property type="nucleotide sequence ID" value="XM_009021907.1"/>
</dbReference>
<feature type="region of interest" description="Disordered" evidence="1">
    <location>
        <begin position="170"/>
        <end position="196"/>
    </location>
</feature>
<dbReference type="SUPFAM" id="SSF54928">
    <property type="entry name" value="RNA-binding domain, RBD"/>
    <property type="match status" value="1"/>
</dbReference>
<keyword evidence="4" id="KW-1185">Reference proteome</keyword>
<dbReference type="CTD" id="20212183"/>
<dbReference type="PANTHER" id="PTHR20957">
    <property type="entry name" value="RNA-BINDING PROTEIN 48"/>
    <property type="match status" value="1"/>
</dbReference>
<evidence type="ECO:0000313" key="2">
    <source>
        <dbReference type="EMBL" id="ESO01501.1"/>
    </source>
</evidence>
<feature type="region of interest" description="Disordered" evidence="1">
    <location>
        <begin position="241"/>
        <end position="260"/>
    </location>
</feature>
<dbReference type="EMBL" id="AMQM01004923">
    <property type="status" value="NOT_ANNOTATED_CDS"/>
    <property type="molecule type" value="Genomic_DNA"/>
</dbReference>
<feature type="region of interest" description="Disordered" evidence="1">
    <location>
        <begin position="1"/>
        <end position="23"/>
    </location>
</feature>
<proteinExistence type="predicted"/>
<accession>T1FTN6</accession>
<feature type="compositionally biased region" description="Low complexity" evidence="1">
    <location>
        <begin position="241"/>
        <end position="257"/>
    </location>
</feature>
<feature type="compositionally biased region" description="Polar residues" evidence="1">
    <location>
        <begin position="186"/>
        <end position="196"/>
    </location>
</feature>
<dbReference type="Proteomes" id="UP000015101">
    <property type="component" value="Unassembled WGS sequence"/>
</dbReference>
<dbReference type="InParanoid" id="T1FTN6"/>
<dbReference type="OrthoDB" id="78358at2759"/>
<dbReference type="AlphaFoldDB" id="T1FTN6"/>
<organism evidence="3 4">
    <name type="scientific">Helobdella robusta</name>
    <name type="common">Californian leech</name>
    <dbReference type="NCBI Taxonomy" id="6412"/>
    <lineage>
        <taxon>Eukaryota</taxon>
        <taxon>Metazoa</taxon>
        <taxon>Spiralia</taxon>
        <taxon>Lophotrochozoa</taxon>
        <taxon>Annelida</taxon>
        <taxon>Clitellata</taxon>
        <taxon>Hirudinea</taxon>
        <taxon>Rhynchobdellida</taxon>
        <taxon>Glossiphoniidae</taxon>
        <taxon>Helobdella</taxon>
    </lineage>
</organism>
<dbReference type="InterPro" id="IPR012677">
    <property type="entry name" value="Nucleotide-bd_a/b_plait_sf"/>
</dbReference>
<dbReference type="eggNOG" id="ENOG502QSNB">
    <property type="taxonomic scope" value="Eukaryota"/>
</dbReference>
<dbReference type="STRING" id="6412.T1FTN6"/>
<reference evidence="3" key="3">
    <citation type="submission" date="2015-06" db="UniProtKB">
        <authorList>
            <consortium name="EnsemblMetazoa"/>
        </authorList>
    </citation>
    <scope>IDENTIFICATION</scope>
</reference>
<dbReference type="GO" id="GO:0003676">
    <property type="term" value="F:nucleic acid binding"/>
    <property type="evidence" value="ECO:0007669"/>
    <property type="project" value="InterPro"/>
</dbReference>
<dbReference type="EMBL" id="KB096743">
    <property type="protein sequence ID" value="ESO01501.1"/>
    <property type="molecule type" value="Genomic_DNA"/>
</dbReference>
<dbReference type="Gene3D" id="3.30.70.330">
    <property type="match status" value="1"/>
</dbReference>
<dbReference type="PANTHER" id="PTHR20957:SF0">
    <property type="entry name" value="RNA-BINDING PROTEIN 48"/>
    <property type="match status" value="1"/>
</dbReference>
<protein>
    <recommendedName>
        <fullName evidence="5">RNA-binding protein 48</fullName>
    </recommendedName>
</protein>
<dbReference type="KEGG" id="hro:HELRODRAFT_192174"/>
<evidence type="ECO:0000313" key="3">
    <source>
        <dbReference type="EnsemblMetazoa" id="HelroP192174"/>
    </source>
</evidence>
<dbReference type="InterPro" id="IPR035979">
    <property type="entry name" value="RBD_domain_sf"/>
</dbReference>
<dbReference type="HOGENOM" id="CLU_975098_0_0_1"/>
<evidence type="ECO:0000256" key="1">
    <source>
        <dbReference type="SAM" id="MobiDB-lite"/>
    </source>
</evidence>
<reference evidence="2 4" key="2">
    <citation type="journal article" date="2013" name="Nature">
        <title>Insights into bilaterian evolution from three spiralian genomes.</title>
        <authorList>
            <person name="Simakov O."/>
            <person name="Marletaz F."/>
            <person name="Cho S.J."/>
            <person name="Edsinger-Gonzales E."/>
            <person name="Havlak P."/>
            <person name="Hellsten U."/>
            <person name="Kuo D.H."/>
            <person name="Larsson T."/>
            <person name="Lv J."/>
            <person name="Arendt D."/>
            <person name="Savage R."/>
            <person name="Osoegawa K."/>
            <person name="de Jong P."/>
            <person name="Grimwood J."/>
            <person name="Chapman J.A."/>
            <person name="Shapiro H."/>
            <person name="Aerts A."/>
            <person name="Otillar R.P."/>
            <person name="Terry A.Y."/>
            <person name="Boore J.L."/>
            <person name="Grigoriev I.V."/>
            <person name="Lindberg D.R."/>
            <person name="Seaver E.C."/>
            <person name="Weisblat D.A."/>
            <person name="Putnam N.H."/>
            <person name="Rokhsar D.S."/>
        </authorList>
    </citation>
    <scope>NUCLEOTIDE SEQUENCE</scope>
</reference>
<dbReference type="GeneID" id="20212183"/>
<evidence type="ECO:0000313" key="4">
    <source>
        <dbReference type="Proteomes" id="UP000015101"/>
    </source>
</evidence>
<gene>
    <name evidence="3" type="primary">20212183</name>
    <name evidence="2" type="ORF">HELRODRAFT_192174</name>
</gene>
<dbReference type="EnsemblMetazoa" id="HelroT192174">
    <property type="protein sequence ID" value="HelroP192174"/>
    <property type="gene ID" value="HelroG192174"/>
</dbReference>
<feature type="compositionally biased region" description="Basic and acidic residues" evidence="1">
    <location>
        <begin position="171"/>
        <end position="182"/>
    </location>
</feature>
<reference evidence="4" key="1">
    <citation type="submission" date="2012-12" db="EMBL/GenBank/DDBJ databases">
        <authorList>
            <person name="Hellsten U."/>
            <person name="Grimwood J."/>
            <person name="Chapman J.A."/>
            <person name="Shapiro H."/>
            <person name="Aerts A."/>
            <person name="Otillar R.P."/>
            <person name="Terry A.Y."/>
            <person name="Boore J.L."/>
            <person name="Simakov O."/>
            <person name="Marletaz F."/>
            <person name="Cho S.-J."/>
            <person name="Edsinger-Gonzales E."/>
            <person name="Havlak P."/>
            <person name="Kuo D.-H."/>
            <person name="Larsson T."/>
            <person name="Lv J."/>
            <person name="Arendt D."/>
            <person name="Savage R."/>
            <person name="Osoegawa K."/>
            <person name="de Jong P."/>
            <person name="Lindberg D.R."/>
            <person name="Seaver E.C."/>
            <person name="Weisblat D.A."/>
            <person name="Putnam N.H."/>
            <person name="Grigoriev I.V."/>
            <person name="Rokhsar D.S."/>
        </authorList>
    </citation>
    <scope>NUCLEOTIDE SEQUENCE</scope>
</reference>